<dbReference type="InterPro" id="IPR015018">
    <property type="entry name" value="DUF1905"/>
</dbReference>
<protein>
    <recommendedName>
        <fullName evidence="3">DUF1905 domain-containing protein</fullName>
    </recommendedName>
</protein>
<dbReference type="SUPFAM" id="SSF141694">
    <property type="entry name" value="AF2212/PG0164-like"/>
    <property type="match status" value="1"/>
</dbReference>
<dbReference type="InterPro" id="IPR037079">
    <property type="entry name" value="AF2212/PG0164-like_sf"/>
</dbReference>
<dbReference type="Proteomes" id="UP000216363">
    <property type="component" value="Unassembled WGS sequence"/>
</dbReference>
<accession>A0A256GM49</accession>
<proteinExistence type="predicted"/>
<gene>
    <name evidence="1" type="ORF">CES86_3018</name>
</gene>
<dbReference type="AlphaFoldDB" id="A0A256GM49"/>
<organism evidence="1 2">
    <name type="scientific">Brucella lupini</name>
    <dbReference type="NCBI Taxonomy" id="255457"/>
    <lineage>
        <taxon>Bacteria</taxon>
        <taxon>Pseudomonadati</taxon>
        <taxon>Pseudomonadota</taxon>
        <taxon>Alphaproteobacteria</taxon>
        <taxon>Hyphomicrobiales</taxon>
        <taxon>Brucellaceae</taxon>
        <taxon>Brucella/Ochrobactrum group</taxon>
        <taxon>Brucella</taxon>
    </lineage>
</organism>
<dbReference type="Gene3D" id="2.40.30.100">
    <property type="entry name" value="AF2212/PG0164-like"/>
    <property type="match status" value="1"/>
</dbReference>
<reference evidence="1 2" key="1">
    <citation type="submission" date="2017-07" db="EMBL/GenBank/DDBJ databases">
        <title>Draft genome of Ochrobactrum lupini type strain LUP21.</title>
        <authorList>
            <person name="Krzyzanowska D.M."/>
            <person name="Jafra S."/>
        </authorList>
    </citation>
    <scope>NUCLEOTIDE SEQUENCE [LARGE SCALE GENOMIC DNA]</scope>
    <source>
        <strain evidence="1 2">LUP21</strain>
    </source>
</reference>
<sequence length="51" mass="5532">MKASVDGVDFESSFMALGDGTHKLPIKADLLKRIAKSAGDSVTVTLRERLR</sequence>
<dbReference type="Pfam" id="PF08922">
    <property type="entry name" value="DUF1905"/>
    <property type="match status" value="1"/>
</dbReference>
<comment type="caution">
    <text evidence="1">The sequence shown here is derived from an EMBL/GenBank/DDBJ whole genome shotgun (WGS) entry which is preliminary data.</text>
</comment>
<evidence type="ECO:0000313" key="1">
    <source>
        <dbReference type="EMBL" id="OYR28020.1"/>
    </source>
</evidence>
<evidence type="ECO:0000313" key="2">
    <source>
        <dbReference type="Proteomes" id="UP000216363"/>
    </source>
</evidence>
<name>A0A256GM49_9HYPH</name>
<evidence type="ECO:0008006" key="3">
    <source>
        <dbReference type="Google" id="ProtNLM"/>
    </source>
</evidence>
<dbReference type="EMBL" id="NNRN01000052">
    <property type="protein sequence ID" value="OYR28020.1"/>
    <property type="molecule type" value="Genomic_DNA"/>
</dbReference>